<proteinExistence type="predicted"/>
<reference evidence="9" key="1">
    <citation type="submission" date="2021-04" db="EMBL/GenBank/DDBJ databases">
        <authorList>
            <consortium name="Molecular Ecology Group"/>
        </authorList>
    </citation>
    <scope>NUCLEOTIDE SEQUENCE</scope>
</reference>
<comment type="caution">
    <text evidence="9">The sequence shown here is derived from an EMBL/GenBank/DDBJ whole genome shotgun (WGS) entry which is preliminary data.</text>
</comment>
<comment type="subcellular location">
    <subcellularLocation>
        <location evidence="1">Nucleus</location>
    </subcellularLocation>
</comment>
<evidence type="ECO:0000256" key="1">
    <source>
        <dbReference type="ARBA" id="ARBA00004123"/>
    </source>
</evidence>
<dbReference type="InterPro" id="IPR002110">
    <property type="entry name" value="Ankyrin_rpt"/>
</dbReference>
<dbReference type="InterPro" id="IPR038753">
    <property type="entry name" value="NFKBIL1"/>
</dbReference>
<name>A0A8S3YEJ6_9EUPU</name>
<keyword evidence="6" id="KW-0539">Nucleus</keyword>
<dbReference type="AlphaFoldDB" id="A0A8S3YEJ6"/>
<dbReference type="PANTHER" id="PTHR15263">
    <property type="entry name" value="I-KAPPA-B-LIKE PROTEIN IKBL"/>
    <property type="match status" value="1"/>
</dbReference>
<dbReference type="PANTHER" id="PTHR15263:SF1">
    <property type="entry name" value="NF-KAPPA-B INHIBITOR-LIKE PROTEIN 1"/>
    <property type="match status" value="1"/>
</dbReference>
<evidence type="ECO:0000256" key="6">
    <source>
        <dbReference type="ARBA" id="ARBA00023242"/>
    </source>
</evidence>
<evidence type="ECO:0000256" key="8">
    <source>
        <dbReference type="ARBA" id="ARBA00030802"/>
    </source>
</evidence>
<gene>
    <name evidence="9" type="ORF">CUNI_LOCUS1065</name>
</gene>
<keyword evidence="10" id="KW-1185">Reference proteome</keyword>
<protein>
    <recommendedName>
        <fullName evidence="2">NF-kappa-B inhibitor-like protein 1</fullName>
    </recommendedName>
    <alternativeName>
        <fullName evidence="7">Inhibitor of kappa B-like protein</fullName>
    </alternativeName>
    <alternativeName>
        <fullName evidence="8">Nuclear factor of kappa light polypeptide gene enhancer in B-cells inhibitor-like 1</fullName>
    </alternativeName>
</protein>
<dbReference type="GO" id="GO:0005634">
    <property type="term" value="C:nucleus"/>
    <property type="evidence" value="ECO:0007669"/>
    <property type="project" value="UniProtKB-SubCell"/>
</dbReference>
<dbReference type="Proteomes" id="UP000678393">
    <property type="component" value="Unassembled WGS sequence"/>
</dbReference>
<sequence>MGHKTKLKRYIKDDRPLKLKSYVTSHKLYLEKVMLGHRRNLLHYCAQHGTADMLRCLLKMNCDPSQQDKDGNLPLHLALQRGFLESIQQARETLLDMVTPLLEAYPLGQDVENKEGATGQDLLTSLKKRIKSQLSCSTLKRQAETDRNYDGDDDESWRQKLSEEASFEHEEGLPRYSYSDDVQQEQFHEPAGDWFEEVRKEYTSKRSRKLHTFWRDKKQKISDVIGGTSGKKSHKQNTENDKWQNAREEMKKQYKPQPSVDHLILKKKRYESKFTYLLGHLSGRTLTYACIPWPSPDISRVVDVLMCDLPDNKSAAFHKYLRGQQIRWHPDKFMQKLGDHLHPDHKAKILNRVMAISQILNGLKTKVNQ</sequence>
<dbReference type="GO" id="GO:0043124">
    <property type="term" value="P:negative regulation of canonical NF-kappaB signal transduction"/>
    <property type="evidence" value="ECO:0007669"/>
    <property type="project" value="InterPro"/>
</dbReference>
<dbReference type="Gene3D" id="1.25.40.20">
    <property type="entry name" value="Ankyrin repeat-containing domain"/>
    <property type="match status" value="1"/>
</dbReference>
<dbReference type="OrthoDB" id="412109at2759"/>
<dbReference type="InterPro" id="IPR036770">
    <property type="entry name" value="Ankyrin_rpt-contain_sf"/>
</dbReference>
<organism evidence="9 10">
    <name type="scientific">Candidula unifasciata</name>
    <dbReference type="NCBI Taxonomy" id="100452"/>
    <lineage>
        <taxon>Eukaryota</taxon>
        <taxon>Metazoa</taxon>
        <taxon>Spiralia</taxon>
        <taxon>Lophotrochozoa</taxon>
        <taxon>Mollusca</taxon>
        <taxon>Gastropoda</taxon>
        <taxon>Heterobranchia</taxon>
        <taxon>Euthyneura</taxon>
        <taxon>Panpulmonata</taxon>
        <taxon>Eupulmonata</taxon>
        <taxon>Stylommatophora</taxon>
        <taxon>Helicina</taxon>
        <taxon>Helicoidea</taxon>
        <taxon>Geomitridae</taxon>
        <taxon>Candidula</taxon>
    </lineage>
</organism>
<evidence type="ECO:0000256" key="2">
    <source>
        <dbReference type="ARBA" id="ARBA00014259"/>
    </source>
</evidence>
<dbReference type="SMART" id="SM00248">
    <property type="entry name" value="ANK"/>
    <property type="match status" value="2"/>
</dbReference>
<evidence type="ECO:0000256" key="3">
    <source>
        <dbReference type="ARBA" id="ARBA00022553"/>
    </source>
</evidence>
<evidence type="ECO:0000256" key="5">
    <source>
        <dbReference type="ARBA" id="ARBA00023043"/>
    </source>
</evidence>
<keyword evidence="5" id="KW-0040">ANK repeat</keyword>
<keyword evidence="3" id="KW-0597">Phosphoprotein</keyword>
<evidence type="ECO:0000256" key="4">
    <source>
        <dbReference type="ARBA" id="ARBA00022737"/>
    </source>
</evidence>
<evidence type="ECO:0000313" key="9">
    <source>
        <dbReference type="EMBL" id="CAG5115507.1"/>
    </source>
</evidence>
<accession>A0A8S3YEJ6</accession>
<evidence type="ECO:0000256" key="7">
    <source>
        <dbReference type="ARBA" id="ARBA00030621"/>
    </source>
</evidence>
<evidence type="ECO:0000313" key="10">
    <source>
        <dbReference type="Proteomes" id="UP000678393"/>
    </source>
</evidence>
<dbReference type="Pfam" id="PF12796">
    <property type="entry name" value="Ank_2"/>
    <property type="match status" value="1"/>
</dbReference>
<dbReference type="EMBL" id="CAJHNH020000125">
    <property type="protein sequence ID" value="CAG5115507.1"/>
    <property type="molecule type" value="Genomic_DNA"/>
</dbReference>
<keyword evidence="4" id="KW-0677">Repeat</keyword>
<dbReference type="SUPFAM" id="SSF48403">
    <property type="entry name" value="Ankyrin repeat"/>
    <property type="match status" value="1"/>
</dbReference>